<reference evidence="5 6" key="1">
    <citation type="submission" date="2013-09" db="EMBL/GenBank/DDBJ databases">
        <title>Genome sequencing of Arenimonas metalli.</title>
        <authorList>
            <person name="Chen F."/>
            <person name="Wang G."/>
        </authorList>
    </citation>
    <scope>NUCLEOTIDE SEQUENCE [LARGE SCALE GENOMIC DNA]</scope>
    <source>
        <strain evidence="5 6">CF5-1</strain>
    </source>
</reference>
<dbReference type="PANTHER" id="PTHR46124:SF3">
    <property type="entry name" value="HYDROLASE"/>
    <property type="match status" value="1"/>
</dbReference>
<dbReference type="Pfam" id="PF01026">
    <property type="entry name" value="TatD_DNase"/>
    <property type="match status" value="1"/>
</dbReference>
<dbReference type="PIRSF" id="PIRSF005902">
    <property type="entry name" value="DNase_TatD"/>
    <property type="match status" value="1"/>
</dbReference>
<dbReference type="Proteomes" id="UP000029393">
    <property type="component" value="Unassembled WGS sequence"/>
</dbReference>
<dbReference type="eggNOG" id="COG0084">
    <property type="taxonomic scope" value="Bacteria"/>
</dbReference>
<evidence type="ECO:0000313" key="6">
    <source>
        <dbReference type="Proteomes" id="UP000029393"/>
    </source>
</evidence>
<feature type="binding site" evidence="4">
    <location>
        <position position="8"/>
    </location>
    <ligand>
        <name>a divalent metal cation</name>
        <dbReference type="ChEBI" id="CHEBI:60240"/>
        <label>1</label>
    </ligand>
</feature>
<dbReference type="GO" id="GO:0016788">
    <property type="term" value="F:hydrolase activity, acting on ester bonds"/>
    <property type="evidence" value="ECO:0007669"/>
    <property type="project" value="InterPro"/>
</dbReference>
<dbReference type="AlphaFoldDB" id="A0A091B6P2"/>
<dbReference type="PROSITE" id="PS01090">
    <property type="entry name" value="TATD_2"/>
    <property type="match status" value="1"/>
</dbReference>
<sequence>MSALYDSHCHLDAPEFDPDRPAVVARARAAGVQWQLVPAVSRAAWPALRAACALDDGLLPAYGLHPMYLDQHRDEHLDELADWLATERPAAVGECGLDYFVEGLDPERQRHFFQAQLDLARDFDLPVVLHARRAVDEVITRLRRTGGLRGVVHSWSGSEEQARQLFDLGFHLGIGGPVTFERAQRLRRTVASMPLEFLLLETDAPDQPGAGHRGERNEPAYLPEVLAVVAQLRGESPEAIAAATTANARRLFVRRPASA</sequence>
<dbReference type="RefSeq" id="WP_034211343.1">
    <property type="nucleotide sequence ID" value="NZ_AVCK01000012.1"/>
</dbReference>
<feature type="binding site" evidence="4">
    <location>
        <position position="94"/>
    </location>
    <ligand>
        <name>a divalent metal cation</name>
        <dbReference type="ChEBI" id="CHEBI:60240"/>
        <label>1</label>
    </ligand>
</feature>
<proteinExistence type="inferred from homology"/>
<dbReference type="GO" id="GO:0005829">
    <property type="term" value="C:cytosol"/>
    <property type="evidence" value="ECO:0007669"/>
    <property type="project" value="TreeGrafter"/>
</dbReference>
<dbReference type="PROSITE" id="PS01091">
    <property type="entry name" value="TATD_3"/>
    <property type="match status" value="1"/>
</dbReference>
<feature type="binding site" evidence="4">
    <location>
        <position position="130"/>
    </location>
    <ligand>
        <name>a divalent metal cation</name>
        <dbReference type="ChEBI" id="CHEBI:60240"/>
        <label>2</label>
    </ligand>
</feature>
<dbReference type="InterPro" id="IPR018228">
    <property type="entry name" value="DNase_TatD-rel_CS"/>
</dbReference>
<dbReference type="CDD" id="cd01310">
    <property type="entry name" value="TatD_DNAse"/>
    <property type="match status" value="1"/>
</dbReference>
<dbReference type="STRING" id="1384056.N787_02400"/>
<evidence type="ECO:0000256" key="4">
    <source>
        <dbReference type="PIRSR" id="PIRSR005902-1"/>
    </source>
</evidence>
<dbReference type="OrthoDB" id="9810005at2"/>
<evidence type="ECO:0000256" key="3">
    <source>
        <dbReference type="ARBA" id="ARBA00022801"/>
    </source>
</evidence>
<dbReference type="GO" id="GO:0046872">
    <property type="term" value="F:metal ion binding"/>
    <property type="evidence" value="ECO:0007669"/>
    <property type="project" value="UniProtKB-KW"/>
</dbReference>
<dbReference type="InterPro" id="IPR001130">
    <property type="entry name" value="TatD-like"/>
</dbReference>
<dbReference type="FunFam" id="3.20.20.140:FF:000005">
    <property type="entry name" value="TatD family hydrolase"/>
    <property type="match status" value="1"/>
</dbReference>
<keyword evidence="2 4" id="KW-0479">Metal-binding</keyword>
<feature type="binding site" evidence="4">
    <location>
        <position position="203"/>
    </location>
    <ligand>
        <name>a divalent metal cation</name>
        <dbReference type="ChEBI" id="CHEBI:60240"/>
        <label>1</label>
    </ligand>
</feature>
<keyword evidence="3" id="KW-0378">Hydrolase</keyword>
<comment type="similarity">
    <text evidence="1">Belongs to the metallo-dependent hydrolases superfamily. TatD-type hydrolase family.</text>
</comment>
<evidence type="ECO:0008006" key="7">
    <source>
        <dbReference type="Google" id="ProtNLM"/>
    </source>
</evidence>
<dbReference type="PANTHER" id="PTHR46124">
    <property type="entry name" value="D-AMINOACYL-TRNA DEACYLASE"/>
    <property type="match status" value="1"/>
</dbReference>
<evidence type="ECO:0000313" key="5">
    <source>
        <dbReference type="EMBL" id="KFN47172.1"/>
    </source>
</evidence>
<accession>A0A091B6P2</accession>
<dbReference type="SUPFAM" id="SSF51556">
    <property type="entry name" value="Metallo-dependent hydrolases"/>
    <property type="match status" value="1"/>
</dbReference>
<evidence type="ECO:0000256" key="1">
    <source>
        <dbReference type="ARBA" id="ARBA00009275"/>
    </source>
</evidence>
<keyword evidence="6" id="KW-1185">Reference proteome</keyword>
<dbReference type="Gene3D" id="3.20.20.140">
    <property type="entry name" value="Metal-dependent hydrolases"/>
    <property type="match status" value="1"/>
</dbReference>
<feature type="binding site" evidence="4">
    <location>
        <position position="153"/>
    </location>
    <ligand>
        <name>a divalent metal cation</name>
        <dbReference type="ChEBI" id="CHEBI:60240"/>
        <label>2</label>
    </ligand>
</feature>
<feature type="binding site" evidence="4">
    <location>
        <position position="10"/>
    </location>
    <ligand>
        <name>a divalent metal cation</name>
        <dbReference type="ChEBI" id="CHEBI:60240"/>
        <label>1</label>
    </ligand>
</feature>
<dbReference type="InterPro" id="IPR032466">
    <property type="entry name" value="Metal_Hydrolase"/>
</dbReference>
<protein>
    <recommendedName>
        <fullName evidence="7">TatD family hydrolase</fullName>
    </recommendedName>
</protein>
<gene>
    <name evidence="5" type="ORF">N787_02400</name>
</gene>
<evidence type="ECO:0000256" key="2">
    <source>
        <dbReference type="ARBA" id="ARBA00022723"/>
    </source>
</evidence>
<dbReference type="PATRIC" id="fig|1384056.3.peg.1093"/>
<dbReference type="PROSITE" id="PS01137">
    <property type="entry name" value="TATD_1"/>
    <property type="match status" value="1"/>
</dbReference>
<dbReference type="EMBL" id="AVCK01000012">
    <property type="protein sequence ID" value="KFN47172.1"/>
    <property type="molecule type" value="Genomic_DNA"/>
</dbReference>
<name>A0A091B6P2_9GAMM</name>
<comment type="caution">
    <text evidence="5">The sequence shown here is derived from an EMBL/GenBank/DDBJ whole genome shotgun (WGS) entry which is preliminary data.</text>
</comment>
<organism evidence="5 6">
    <name type="scientific">Arenimonas metalli CF5-1</name>
    <dbReference type="NCBI Taxonomy" id="1384056"/>
    <lineage>
        <taxon>Bacteria</taxon>
        <taxon>Pseudomonadati</taxon>
        <taxon>Pseudomonadota</taxon>
        <taxon>Gammaproteobacteria</taxon>
        <taxon>Lysobacterales</taxon>
        <taxon>Lysobacteraceae</taxon>
        <taxon>Arenimonas</taxon>
    </lineage>
</organism>